<gene>
    <name evidence="1" type="ORF">DSM1535_0279</name>
    <name evidence="2" type="ORF">MB9_1387</name>
</gene>
<dbReference type="AlphaFoldDB" id="A0A090I159"/>
<dbReference type="EMBL" id="LN515531">
    <property type="protein sequence ID" value="CEA12643.1"/>
    <property type="molecule type" value="Genomic_DNA"/>
</dbReference>
<reference evidence="2" key="2">
    <citation type="submission" date="2014-09" db="EMBL/GenBank/DDBJ databases">
        <authorList>
            <person name="Bishop-Lilly K.A."/>
            <person name="Broomall S.M."/>
            <person name="Chain P.S."/>
            <person name="Chertkov O."/>
            <person name="Coyne S.R."/>
            <person name="Daligault H.E."/>
            <person name="Davenport K.W."/>
            <person name="Erkkila T."/>
            <person name="Frey K.G."/>
            <person name="Gibbons H.S."/>
            <person name="Gu W."/>
            <person name="Jaissle J."/>
            <person name="Johnson S.L."/>
            <person name="Koroleva G.I."/>
            <person name="Ladner J.T."/>
            <person name="Lo C.-C."/>
            <person name="Minogue T.D."/>
            <person name="Munk C."/>
            <person name="Palacios G.F."/>
            <person name="Redden C.L."/>
            <person name="Rosenzweig C.N."/>
            <person name="Scholz M.B."/>
            <person name="Teshima H."/>
            <person name="Xu Y."/>
        </authorList>
    </citation>
    <scope>NUCLEOTIDE SEQUENCE</scope>
    <source>
        <strain evidence="2">Mb9</strain>
    </source>
</reference>
<dbReference type="Proteomes" id="UP000062768">
    <property type="component" value="Chromosome I"/>
</dbReference>
<protein>
    <submittedName>
        <fullName evidence="1">Uncharacterized protein</fullName>
    </submittedName>
</protein>
<reference evidence="1" key="1">
    <citation type="submission" date="2014-08" db="EMBL/GenBank/DDBJ databases">
        <authorList>
            <person name="Wibberg D."/>
        </authorList>
    </citation>
    <scope>NUCLEOTIDE SEQUENCE</scope>
</reference>
<evidence type="ECO:0000313" key="1">
    <source>
        <dbReference type="EMBL" id="CEA12643.1"/>
    </source>
</evidence>
<dbReference type="EMBL" id="LN734822">
    <property type="protein sequence ID" value="CEL25024.1"/>
    <property type="molecule type" value="Genomic_DNA"/>
</dbReference>
<proteinExistence type="predicted"/>
<name>A0A090I159_METFO</name>
<evidence type="ECO:0000313" key="3">
    <source>
        <dbReference type="Proteomes" id="UP000062768"/>
    </source>
</evidence>
<keyword evidence="3" id="KW-1185">Reference proteome</keyword>
<sequence length="74" mass="8957">MDTLEYSLNWSIFKDVNLAIISTNLLRTIKYRTNYLECSFNSIEYKTKMGREEYYETLHNKFREVWQSNCQQSG</sequence>
<accession>A0A090I159</accession>
<dbReference type="KEGG" id="mfi:DSM1535_0279"/>
<organism evidence="1">
    <name type="scientific">Methanobacterium formicicum</name>
    <dbReference type="NCBI Taxonomy" id="2162"/>
    <lineage>
        <taxon>Archaea</taxon>
        <taxon>Methanobacteriati</taxon>
        <taxon>Methanobacteriota</taxon>
        <taxon>Methanomada group</taxon>
        <taxon>Methanobacteria</taxon>
        <taxon>Methanobacteriales</taxon>
        <taxon>Methanobacteriaceae</taxon>
        <taxon>Methanobacterium</taxon>
    </lineage>
</organism>
<evidence type="ECO:0000313" key="2">
    <source>
        <dbReference type="EMBL" id="CEL25024.1"/>
    </source>
</evidence>